<evidence type="ECO:0000313" key="3">
    <source>
        <dbReference type="Proteomes" id="UP001565474"/>
    </source>
</evidence>
<protein>
    <submittedName>
        <fullName evidence="2">Uncharacterized protein</fullName>
    </submittedName>
</protein>
<feature type="compositionally biased region" description="Basic residues" evidence="1">
    <location>
        <begin position="204"/>
        <end position="216"/>
    </location>
</feature>
<gene>
    <name evidence="2" type="ORF">ABH992_008123</name>
</gene>
<accession>A0ABV4GUT3</accession>
<evidence type="ECO:0000313" key="2">
    <source>
        <dbReference type="EMBL" id="MEY9475724.1"/>
    </source>
</evidence>
<feature type="compositionally biased region" description="Basic and acidic residues" evidence="1">
    <location>
        <begin position="263"/>
        <end position="276"/>
    </location>
</feature>
<feature type="compositionally biased region" description="Basic residues" evidence="1">
    <location>
        <begin position="236"/>
        <end position="255"/>
    </location>
</feature>
<dbReference type="Proteomes" id="UP001565474">
    <property type="component" value="Unassembled WGS sequence"/>
</dbReference>
<feature type="compositionally biased region" description="Low complexity" evidence="1">
    <location>
        <begin position="167"/>
        <end position="184"/>
    </location>
</feature>
<proteinExistence type="predicted"/>
<sequence>MTSNLTRIADGLLRRTVSDRSRQRSVAVPGGLGPVDHFRRDPDREFRARRLLHDRRLHRLHVDRAPVRCVRLLGQHRDRRVRRGADRRHRRDGAAPAHLSCARAVPAARDVRPDLDGRGSRRADLGAGRSRRPPRAGLQGRDRLFRPEHSELRPVPDRARSRRARHSLAAVPAHALGRAGARGDAGPRHGGCAWRQPKVAVHERVRRRRLPRSARRRASDPARCRAPRHGPADHRRGLRRGRDRRPRQHRRRLRRGGAGLRAECLRHPDLPEDLHHPCIPGDGRGADRASLGPVRQAGGGRAQDAGSHRQSLAAADLERAADGACGADRRSDAAAVRRQLSADRGLGDRDFRDLRRQPALPDVGRRASHRSVTPPILAWAPMASPSSPRWRDCR</sequence>
<reference evidence="2 3" key="1">
    <citation type="submission" date="2024-07" db="EMBL/GenBank/DDBJ databases">
        <title>Genomic Encyclopedia of Type Strains, Phase V (KMG-V): Genome sequencing to study the core and pangenomes of soil and plant-associated prokaryotes.</title>
        <authorList>
            <person name="Whitman W."/>
        </authorList>
    </citation>
    <scope>NUCLEOTIDE SEQUENCE [LARGE SCALE GENOMIC DNA]</scope>
    <source>
        <strain evidence="2 3">USDA 222</strain>
    </source>
</reference>
<feature type="compositionally biased region" description="Basic residues" evidence="1">
    <location>
        <begin position="79"/>
        <end position="91"/>
    </location>
</feature>
<keyword evidence="3" id="KW-1185">Reference proteome</keyword>
<evidence type="ECO:0000256" key="1">
    <source>
        <dbReference type="SAM" id="MobiDB-lite"/>
    </source>
</evidence>
<name>A0ABV4GUT3_9BRAD</name>
<feature type="region of interest" description="Disordered" evidence="1">
    <location>
        <begin position="79"/>
        <end position="310"/>
    </location>
</feature>
<feature type="compositionally biased region" description="Basic and acidic residues" evidence="1">
    <location>
        <begin position="140"/>
        <end position="159"/>
    </location>
</feature>
<organism evidence="2 3">
    <name type="scientific">Bradyrhizobium yuanmingense</name>
    <dbReference type="NCBI Taxonomy" id="108015"/>
    <lineage>
        <taxon>Bacteria</taxon>
        <taxon>Pseudomonadati</taxon>
        <taxon>Pseudomonadota</taxon>
        <taxon>Alphaproteobacteria</taxon>
        <taxon>Hyphomicrobiales</taxon>
        <taxon>Nitrobacteraceae</taxon>
        <taxon>Bradyrhizobium</taxon>
    </lineage>
</organism>
<dbReference type="EMBL" id="JBGBZN010000002">
    <property type="protein sequence ID" value="MEY9475724.1"/>
    <property type="molecule type" value="Genomic_DNA"/>
</dbReference>
<feature type="region of interest" description="Disordered" evidence="1">
    <location>
        <begin position="348"/>
        <end position="394"/>
    </location>
</feature>
<comment type="caution">
    <text evidence="2">The sequence shown here is derived from an EMBL/GenBank/DDBJ whole genome shotgun (WGS) entry which is preliminary data.</text>
</comment>
<feature type="compositionally biased region" description="Basic and acidic residues" evidence="1">
    <location>
        <begin position="109"/>
        <end position="124"/>
    </location>
</feature>